<dbReference type="EMBL" id="MEIA01000078">
    <property type="protein sequence ID" value="OJF14875.1"/>
    <property type="molecule type" value="Genomic_DNA"/>
</dbReference>
<comment type="caution">
    <text evidence="4">The sequence shown here is derived from an EMBL/GenBank/DDBJ whole genome shotgun (WGS) entry which is preliminary data.</text>
</comment>
<keyword evidence="5" id="KW-1185">Reference proteome</keyword>
<evidence type="ECO:0000256" key="2">
    <source>
        <dbReference type="ARBA" id="ARBA00022448"/>
    </source>
</evidence>
<dbReference type="Proteomes" id="UP000182486">
    <property type="component" value="Unassembled WGS sequence"/>
</dbReference>
<dbReference type="AlphaFoldDB" id="A0A1K0GZL8"/>
<accession>A0A1K0GZL8</accession>
<dbReference type="Gene3D" id="3.40.50.300">
    <property type="entry name" value="P-loop containing nucleotide triphosphate hydrolases"/>
    <property type="match status" value="1"/>
</dbReference>
<dbReference type="SUPFAM" id="SSF52540">
    <property type="entry name" value="P-loop containing nucleoside triphosphate hydrolases"/>
    <property type="match status" value="1"/>
</dbReference>
<protein>
    <recommendedName>
        <fullName evidence="3">ABC transporter domain-containing protein</fullName>
    </recommendedName>
</protein>
<dbReference type="InterPro" id="IPR003439">
    <property type="entry name" value="ABC_transporter-like_ATP-bd"/>
</dbReference>
<evidence type="ECO:0000259" key="3">
    <source>
        <dbReference type="Pfam" id="PF00005"/>
    </source>
</evidence>
<dbReference type="Pfam" id="PF00005">
    <property type="entry name" value="ABC_tran"/>
    <property type="match status" value="1"/>
</dbReference>
<dbReference type="InterPro" id="IPR027417">
    <property type="entry name" value="P-loop_NTPase"/>
</dbReference>
<gene>
    <name evidence="4" type="ORF">BG844_07590</name>
</gene>
<dbReference type="GO" id="GO:0016887">
    <property type="term" value="F:ATP hydrolysis activity"/>
    <property type="evidence" value="ECO:0007669"/>
    <property type="project" value="InterPro"/>
</dbReference>
<comment type="similarity">
    <text evidence="1">Belongs to the ABC transporter superfamily.</text>
</comment>
<evidence type="ECO:0000313" key="4">
    <source>
        <dbReference type="EMBL" id="OJF14875.1"/>
    </source>
</evidence>
<dbReference type="GO" id="GO:0005524">
    <property type="term" value="F:ATP binding"/>
    <property type="evidence" value="ECO:0007669"/>
    <property type="project" value="InterPro"/>
</dbReference>
<keyword evidence="2" id="KW-0813">Transport</keyword>
<evidence type="ECO:0000256" key="1">
    <source>
        <dbReference type="ARBA" id="ARBA00005417"/>
    </source>
</evidence>
<feature type="domain" description="ABC transporter" evidence="3">
    <location>
        <begin position="7"/>
        <end position="45"/>
    </location>
</feature>
<organism evidence="4 5">
    <name type="scientific">Couchioplanes caeruleus subsp. caeruleus</name>
    <dbReference type="NCBI Taxonomy" id="56427"/>
    <lineage>
        <taxon>Bacteria</taxon>
        <taxon>Bacillati</taxon>
        <taxon>Actinomycetota</taxon>
        <taxon>Actinomycetes</taxon>
        <taxon>Micromonosporales</taxon>
        <taxon>Micromonosporaceae</taxon>
        <taxon>Couchioplanes</taxon>
    </lineage>
</organism>
<dbReference type="PANTHER" id="PTHR43335:SF2">
    <property type="entry name" value="ABC TRANSPORTER, ATP-BINDING PROTEIN"/>
    <property type="match status" value="1"/>
</dbReference>
<sequence length="171" mass="18469">MLEAVRLEDRIGDKVKSLSGGMRQRLALACAMLSDPPVLILDEPTVGLDPEQRLRFREIIAELGRTRTVLLSTHQTDDVASLCSRVIVLNHGTVRLDDAPRTLAALAQGRVWESDRREAGVLAAWATGEGTYRNIGHAPVGASLVQPTLDDGYMLLMNAGATATAGKDGRR</sequence>
<evidence type="ECO:0000313" key="5">
    <source>
        <dbReference type="Proteomes" id="UP000182486"/>
    </source>
</evidence>
<dbReference type="PANTHER" id="PTHR43335">
    <property type="entry name" value="ABC TRANSPORTER, ATP-BINDING PROTEIN"/>
    <property type="match status" value="1"/>
</dbReference>
<reference evidence="4 5" key="1">
    <citation type="submission" date="2016-09" db="EMBL/GenBank/DDBJ databases">
        <title>Couchioplanes caeruleus draft genome sequence.</title>
        <authorList>
            <person name="Sheehan J."/>
            <person name="Caffrey P."/>
        </authorList>
    </citation>
    <scope>NUCLEOTIDE SEQUENCE [LARGE SCALE GENOMIC DNA]</scope>
    <source>
        <strain evidence="4 5">DSM 43634</strain>
    </source>
</reference>
<name>A0A1K0GZL8_9ACTN</name>
<proteinExistence type="inferred from homology"/>